<dbReference type="Pfam" id="PF00080">
    <property type="entry name" value="Sod_Cu"/>
    <property type="match status" value="1"/>
</dbReference>
<dbReference type="SUPFAM" id="SSF49329">
    <property type="entry name" value="Cu,Zn superoxide dismutase-like"/>
    <property type="match status" value="1"/>
</dbReference>
<keyword evidence="5" id="KW-1185">Reference proteome</keyword>
<dbReference type="GO" id="GO:0006801">
    <property type="term" value="P:superoxide metabolic process"/>
    <property type="evidence" value="ECO:0007669"/>
    <property type="project" value="InterPro"/>
</dbReference>
<gene>
    <name evidence="4" type="ORF">GIY23_08035</name>
</gene>
<dbReference type="RefSeq" id="WP_154076073.1">
    <property type="nucleotide sequence ID" value="NZ_CP045929.1"/>
</dbReference>
<reference evidence="5" key="1">
    <citation type="submission" date="2019-11" db="EMBL/GenBank/DDBJ databases">
        <title>The complete genome sequence of Saccharopolyspora sp. E2A.</title>
        <authorList>
            <person name="Zhang G."/>
        </authorList>
    </citation>
    <scope>NUCLEOTIDE SEQUENCE [LARGE SCALE GENOMIC DNA]</scope>
    <source>
        <strain evidence="5">E2A</strain>
    </source>
</reference>
<dbReference type="Gene3D" id="2.60.40.200">
    <property type="entry name" value="Superoxide dismutase, copper/zinc binding domain"/>
    <property type="match status" value="1"/>
</dbReference>
<dbReference type="EMBL" id="CP045929">
    <property type="protein sequence ID" value="QGK69477.1"/>
    <property type="molecule type" value="Genomic_DNA"/>
</dbReference>
<dbReference type="PANTHER" id="PTHR10003">
    <property type="entry name" value="SUPEROXIDE DISMUTASE CU-ZN -RELATED"/>
    <property type="match status" value="1"/>
</dbReference>
<evidence type="ECO:0000256" key="2">
    <source>
        <dbReference type="SAM" id="MobiDB-lite"/>
    </source>
</evidence>
<comment type="similarity">
    <text evidence="1">Belongs to the Cu-Zn superoxide dismutase family.</text>
</comment>
<evidence type="ECO:0000256" key="1">
    <source>
        <dbReference type="ARBA" id="ARBA00010457"/>
    </source>
</evidence>
<dbReference type="InterPro" id="IPR036423">
    <property type="entry name" value="SOD-like_Cu/Zn_dom_sf"/>
</dbReference>
<sequence length="216" mass="21880">MSTALALTACGNGEQPADDGGGQPPAAGDSPEGGGQAPPPEGQPAQGEQAQGQGAVAARAMLVDAEGAERGTVELSETDVGTQVSFQVSGMPPGYHGLHAHSIGRCEPDSPDPDDPSSTGDFLSAGGHVGEADHGDHAGDLPSMLVTESGEGMLTSVTDRFTPADLLDEDGSAFMVHSDRDNFANIPERYAPEGPDEDTRDTGDAGDRLACGVLTE</sequence>
<protein>
    <submittedName>
        <fullName evidence="4">Superoxide dismutase</fullName>
    </submittedName>
</protein>
<accession>A0A5Q3QF79</accession>
<dbReference type="AlphaFoldDB" id="A0A5Q3QF79"/>
<organism evidence="4 5">
    <name type="scientific">Allosaccharopolyspora coralli</name>
    <dbReference type="NCBI Taxonomy" id="2665642"/>
    <lineage>
        <taxon>Bacteria</taxon>
        <taxon>Bacillati</taxon>
        <taxon>Actinomycetota</taxon>
        <taxon>Actinomycetes</taxon>
        <taxon>Pseudonocardiales</taxon>
        <taxon>Pseudonocardiaceae</taxon>
        <taxon>Allosaccharopolyspora</taxon>
    </lineage>
</organism>
<feature type="region of interest" description="Disordered" evidence="2">
    <location>
        <begin position="178"/>
        <end position="216"/>
    </location>
</feature>
<dbReference type="InterPro" id="IPR001424">
    <property type="entry name" value="SOD_Cu_Zn_dom"/>
</dbReference>
<evidence type="ECO:0000313" key="5">
    <source>
        <dbReference type="Proteomes" id="UP000371041"/>
    </source>
</evidence>
<dbReference type="InterPro" id="IPR024134">
    <property type="entry name" value="SOD_Cu/Zn_/chaperone"/>
</dbReference>
<feature type="domain" description="Superoxide dismutase copper/zinc binding" evidence="3">
    <location>
        <begin position="70"/>
        <end position="213"/>
    </location>
</feature>
<evidence type="ECO:0000259" key="3">
    <source>
        <dbReference type="Pfam" id="PF00080"/>
    </source>
</evidence>
<feature type="region of interest" description="Disordered" evidence="2">
    <location>
        <begin position="1"/>
        <end position="63"/>
    </location>
</feature>
<evidence type="ECO:0000313" key="4">
    <source>
        <dbReference type="EMBL" id="QGK69477.1"/>
    </source>
</evidence>
<proteinExistence type="inferred from homology"/>
<dbReference type="Proteomes" id="UP000371041">
    <property type="component" value="Chromosome"/>
</dbReference>
<name>A0A5Q3QF79_9PSEU</name>
<feature type="compositionally biased region" description="Basic and acidic residues" evidence="2">
    <location>
        <begin position="130"/>
        <end position="139"/>
    </location>
</feature>
<dbReference type="GO" id="GO:0005507">
    <property type="term" value="F:copper ion binding"/>
    <property type="evidence" value="ECO:0007669"/>
    <property type="project" value="InterPro"/>
</dbReference>
<dbReference type="KEGG" id="sace:GIY23_08035"/>
<feature type="compositionally biased region" description="Low complexity" evidence="2">
    <location>
        <begin position="43"/>
        <end position="58"/>
    </location>
</feature>
<feature type="region of interest" description="Disordered" evidence="2">
    <location>
        <begin position="96"/>
        <end position="140"/>
    </location>
</feature>